<evidence type="ECO:0000313" key="1">
    <source>
        <dbReference type="EMBL" id="ARP21875.1"/>
    </source>
</evidence>
<accession>A0A1W6U1D0</accession>
<reference evidence="1" key="1">
    <citation type="submission" date="2016-10" db="EMBL/GenBank/DDBJ databases">
        <title>The High Quality Genome of Vibrio alginolyticus K01M1.</title>
        <authorList>
            <person name="Wendling C."/>
            <person name="Chibani C.M."/>
            <person name="Hertel R."/>
            <person name="Sproer C."/>
            <person name="Bunk B."/>
            <person name="Overmann J."/>
            <person name="Roth O."/>
            <person name="Liesegang H."/>
        </authorList>
    </citation>
    <scope>NUCLEOTIDE SEQUENCE</scope>
    <source>
        <strain evidence="1">K05K4</strain>
        <plasmid evidence="1">pL289</plasmid>
    </source>
</reference>
<sequence length="43" mass="4958">MFRKWLAKWLLKLAKCKRKGVSNTDSFAGVPIVPSESNRFMIC</sequence>
<dbReference type="EMBL" id="CP017904">
    <property type="protein sequence ID" value="ARP21875.1"/>
    <property type="molecule type" value="Genomic_DNA"/>
</dbReference>
<name>A0A1W6U1D0_VIBAL</name>
<protein>
    <submittedName>
        <fullName evidence="1">Uncharacterized protein</fullName>
    </submittedName>
</protein>
<organism evidence="1">
    <name type="scientific">Vibrio alginolyticus</name>
    <dbReference type="NCBI Taxonomy" id="663"/>
    <lineage>
        <taxon>Bacteria</taxon>
        <taxon>Pseudomonadati</taxon>
        <taxon>Pseudomonadota</taxon>
        <taxon>Gammaproteobacteria</taxon>
        <taxon>Vibrionales</taxon>
        <taxon>Vibrionaceae</taxon>
        <taxon>Vibrio</taxon>
    </lineage>
</organism>
<geneLocation type="plasmid" evidence="1">
    <name>pL289</name>
</geneLocation>
<dbReference type="AlphaFoldDB" id="A0A1W6U1D0"/>
<gene>
    <name evidence="1" type="ORF">K05K4_51730</name>
</gene>
<keyword evidence="1" id="KW-0614">Plasmid</keyword>
<proteinExistence type="predicted"/>